<sequence>EGIAEIKSHLENKRKVILATAAPELLAKVLIRSINLDTEIEVIGTPLRRKLGGWIGGVHCRHKEKVRRLKLIGVSPKWLATYTDDIEEDYPILINAKTQYLVNHNKNNNHTLENVKILEWH</sequence>
<dbReference type="AlphaFoldDB" id="V2SZJ2"/>
<dbReference type="EMBL" id="AYER01000021">
    <property type="protein sequence ID" value="ESK35693.1"/>
    <property type="molecule type" value="Genomic_DNA"/>
</dbReference>
<feature type="non-terminal residue" evidence="1">
    <location>
        <position position="1"/>
    </location>
</feature>
<name>V2SZJ2_9GAMM</name>
<comment type="caution">
    <text evidence="1">The sequence shown here is derived from an EMBL/GenBank/DDBJ whole genome shotgun (WGS) entry which is preliminary data.</text>
</comment>
<dbReference type="Gene3D" id="3.40.50.1000">
    <property type="entry name" value="HAD superfamily/HAD-like"/>
    <property type="match status" value="1"/>
</dbReference>
<dbReference type="eggNOG" id="COG0560">
    <property type="taxonomic scope" value="Bacteria"/>
</dbReference>
<proteinExistence type="predicted"/>
<accession>V2SZJ2</accession>
<evidence type="ECO:0000313" key="2">
    <source>
        <dbReference type="Proteomes" id="UP000023785"/>
    </source>
</evidence>
<dbReference type="STRING" id="1392540.P256_02592"/>
<reference evidence="1 2" key="1">
    <citation type="submission" date="2013-10" db="EMBL/GenBank/DDBJ databases">
        <title>The Genome Sequence of Acinetobacter nectaris CIP 110549.</title>
        <authorList>
            <consortium name="The Broad Institute Genomics Platform"/>
            <consortium name="The Broad Institute Genome Sequencing Center for Infectious Disease"/>
            <person name="Cerqueira G."/>
            <person name="Feldgarden M."/>
            <person name="Courvalin P."/>
            <person name="Grillot-Courvalin C."/>
            <person name="Clermont D."/>
            <person name="Rocha E."/>
            <person name="Yoon E.-J."/>
            <person name="Nemec A."/>
            <person name="Young S.K."/>
            <person name="Zeng Q."/>
            <person name="Gargeya S."/>
            <person name="Fitzgerald M."/>
            <person name="Abouelleil A."/>
            <person name="Alvarado L."/>
            <person name="Berlin A.M."/>
            <person name="Chapman S.B."/>
            <person name="Gainer-Dewar J."/>
            <person name="Goldberg J."/>
            <person name="Gnerre S."/>
            <person name="Griggs A."/>
            <person name="Gujja S."/>
            <person name="Hansen M."/>
            <person name="Howarth C."/>
            <person name="Imamovic A."/>
            <person name="Ireland A."/>
            <person name="Larimer J."/>
            <person name="McCowan C."/>
            <person name="Murphy C."/>
            <person name="Pearson M."/>
            <person name="Poon T.W."/>
            <person name="Priest M."/>
            <person name="Roberts A."/>
            <person name="Saif S."/>
            <person name="Shea T."/>
            <person name="Sykes S."/>
            <person name="Wortman J."/>
            <person name="Nusbaum C."/>
            <person name="Birren B."/>
        </authorList>
    </citation>
    <scope>NUCLEOTIDE SEQUENCE [LARGE SCALE GENOMIC DNA]</scope>
    <source>
        <strain evidence="1 2">CIP 110549</strain>
    </source>
</reference>
<organism evidence="1 2">
    <name type="scientific">Acinetobacter nectaris CIP 110549</name>
    <dbReference type="NCBI Taxonomy" id="1392540"/>
    <lineage>
        <taxon>Bacteria</taxon>
        <taxon>Pseudomonadati</taxon>
        <taxon>Pseudomonadota</taxon>
        <taxon>Gammaproteobacteria</taxon>
        <taxon>Moraxellales</taxon>
        <taxon>Moraxellaceae</taxon>
        <taxon>Acinetobacter</taxon>
    </lineage>
</organism>
<keyword evidence="2" id="KW-1185">Reference proteome</keyword>
<evidence type="ECO:0000313" key="1">
    <source>
        <dbReference type="EMBL" id="ESK35693.1"/>
    </source>
</evidence>
<dbReference type="InterPro" id="IPR023214">
    <property type="entry name" value="HAD_sf"/>
</dbReference>
<dbReference type="Proteomes" id="UP000023785">
    <property type="component" value="Unassembled WGS sequence"/>
</dbReference>
<dbReference type="HOGENOM" id="CLU_2031410_0_0_6"/>
<protein>
    <submittedName>
        <fullName evidence="1">Uncharacterized protein</fullName>
    </submittedName>
</protein>
<gene>
    <name evidence="1" type="ORF">P256_02592</name>
</gene>